<gene>
    <name evidence="2" type="ORF">ACJDU8_12945</name>
</gene>
<dbReference type="EMBL" id="JBJHZX010000018">
    <property type="protein sequence ID" value="MFL0196456.1"/>
    <property type="molecule type" value="Genomic_DNA"/>
</dbReference>
<keyword evidence="3" id="KW-1185">Reference proteome</keyword>
<feature type="domain" description="ADP ribosyltransferase" evidence="1">
    <location>
        <begin position="19"/>
        <end position="186"/>
    </location>
</feature>
<dbReference type="Gene3D" id="3.90.176.10">
    <property type="entry name" value="Toxin ADP-ribosyltransferase, Chain A, domain 1"/>
    <property type="match status" value="1"/>
</dbReference>
<evidence type="ECO:0000313" key="3">
    <source>
        <dbReference type="Proteomes" id="UP001623660"/>
    </source>
</evidence>
<reference evidence="2 3" key="1">
    <citation type="submission" date="2024-11" db="EMBL/GenBank/DDBJ databases">
        <authorList>
            <person name="Heng Y.C."/>
            <person name="Lim A.C.H."/>
            <person name="Lee J.K.Y."/>
            <person name="Kittelmann S."/>
        </authorList>
    </citation>
    <scope>NUCLEOTIDE SEQUENCE [LARGE SCALE GENOMIC DNA]</scope>
    <source>
        <strain evidence="2 3">WILCCON 0269</strain>
    </source>
</reference>
<proteinExistence type="predicted"/>
<dbReference type="RefSeq" id="WP_406792568.1">
    <property type="nucleotide sequence ID" value="NZ_JBJHZX010000018.1"/>
</dbReference>
<name>A0ABW8SM71_9CLOT</name>
<dbReference type="PROSITE" id="PS51996">
    <property type="entry name" value="TR_MART"/>
    <property type="match status" value="1"/>
</dbReference>
<dbReference type="InterPro" id="IPR003540">
    <property type="entry name" value="ADP-ribosyltransferase"/>
</dbReference>
<comment type="caution">
    <text evidence="2">The sequence shown here is derived from an EMBL/GenBank/DDBJ whole genome shotgun (WGS) entry which is preliminary data.</text>
</comment>
<dbReference type="Pfam" id="PF03496">
    <property type="entry name" value="ADPrib_exo_Tox"/>
    <property type="match status" value="1"/>
</dbReference>
<protein>
    <submittedName>
        <fullName evidence="2">ADP-ribosyltransferase</fullName>
    </submittedName>
</protein>
<organism evidence="2 3">
    <name type="scientific">Candidatus Clostridium eludens</name>
    <dbReference type="NCBI Taxonomy" id="3381663"/>
    <lineage>
        <taxon>Bacteria</taxon>
        <taxon>Bacillati</taxon>
        <taxon>Bacillota</taxon>
        <taxon>Clostridia</taxon>
        <taxon>Eubacteriales</taxon>
        <taxon>Clostridiaceae</taxon>
        <taxon>Clostridium</taxon>
    </lineage>
</organism>
<evidence type="ECO:0000313" key="2">
    <source>
        <dbReference type="EMBL" id="MFL0196456.1"/>
    </source>
</evidence>
<sequence>MFNKKVFRQFKNEEEVYEWITDNFEEWTRYIEIHENRSDKSDIANLLYYYTGNKNILYKRILWGCTEDFEKGEIEKHLKEISIITKEICKFELQENIIVYRYTYKNMLKKGFESLKIETGKSFTDKAFMSTTLVPGSLKGFSKSRKCDCILKLYLPKGTKGVYVSVGKNALNEQEFLLPPNSTFKLIRGYYSFKYHMTLYKCELLCQ</sequence>
<dbReference type="SUPFAM" id="SSF56399">
    <property type="entry name" value="ADP-ribosylation"/>
    <property type="match status" value="1"/>
</dbReference>
<dbReference type="Proteomes" id="UP001623660">
    <property type="component" value="Unassembled WGS sequence"/>
</dbReference>
<evidence type="ECO:0000259" key="1">
    <source>
        <dbReference type="Pfam" id="PF03496"/>
    </source>
</evidence>
<accession>A0ABW8SM71</accession>